<feature type="region of interest" description="Disordered" evidence="5">
    <location>
        <begin position="458"/>
        <end position="499"/>
    </location>
</feature>
<dbReference type="PANTHER" id="PTHR37994:SF1">
    <property type="entry name" value="ER TRANSPORTER 6TM N-TERMINAL DOMAIN-CONTAINING PROTEIN"/>
    <property type="match status" value="1"/>
</dbReference>
<feature type="compositionally biased region" description="Acidic residues" evidence="5">
    <location>
        <begin position="282"/>
        <end position="296"/>
    </location>
</feature>
<feature type="region of interest" description="Disordered" evidence="5">
    <location>
        <begin position="897"/>
        <end position="948"/>
    </location>
</feature>
<evidence type="ECO:0000256" key="6">
    <source>
        <dbReference type="SAM" id="Phobius"/>
    </source>
</evidence>
<evidence type="ECO:0000259" key="9">
    <source>
        <dbReference type="Pfam" id="PF10337"/>
    </source>
</evidence>
<feature type="region of interest" description="Disordered" evidence="5">
    <location>
        <begin position="172"/>
        <end position="210"/>
    </location>
</feature>
<keyword evidence="4 6" id="KW-0472">Membrane</keyword>
<feature type="compositionally biased region" description="Basic residues" evidence="5">
    <location>
        <begin position="938"/>
        <end position="948"/>
    </location>
</feature>
<accession>A0AAD2HM12</accession>
<dbReference type="Pfam" id="PF10334">
    <property type="entry name" value="BRE4"/>
    <property type="match status" value="1"/>
</dbReference>
<dbReference type="Pfam" id="PF10337">
    <property type="entry name" value="ArAE_2_N"/>
    <property type="match status" value="2"/>
</dbReference>
<name>A0AAD2HM12_9AGAR</name>
<evidence type="ECO:0008006" key="13">
    <source>
        <dbReference type="Google" id="ProtNLM"/>
    </source>
</evidence>
<sequence>MFGSLGLALQALLNSLSPGSEAQPNQKLDPKTVQKLSEKLNELVGGQLGEGQTQLRNEQGQLLNEEGLPIIDITEPVGAVDRASEPVVREDILPVSLSSLSASERTRLRLQRERILDLLEEEERAMQEKEELASRDEEEQEKRDKRRKAEDELARLKANKEMQRKMGKALLKDISSSNPKQTTPIGSSQPTAPRKSVKFADEEESEPQVAVTVEQDWGDVVPARLRANNGRSLLAKTDNTQTMRLNVVERFPGKPAATLEDGPDSDDESEPDSEPPQSPTIEDSDAEPVSDEEEEQDLVEEVDLDYAHAQRGVALENYVKRGNLGTNALRFDEDSRSYSTAEDSLIQAPRKNALSQFQANRLASSYNLSSGTNVPTASSARTLQQAVRLGKLDSDGRLVGEESDGEAEADLQDMMDLLRRGELYNIGPDAANPDALHVIPPLNQFEPKSSGLPIPPVPAIAPSSRKHSASQFKLARPERRPATTLDARPASPMTSSVMESSVVEKNAPAFSSMIVESPSFFQSTRPRQPPTIVKASEAGKSKKNQHPMSGAPPSLENGAPAPARNVRSPQPSSSTTSSASSVGGFDALLLSAIKAVHWPASLQWIPGNFTWAKIKPVIRCSITAWLSLVLFLIPSVEVMLGNASFLVLISVSFLSPPNDPLMSVVERELNILLFVTVAWAWSCLGIKLADFARVNRDPTVTLSQAVTGQYLEVAPSVIIGVFIFLGSVTLLSIKARAVPSQIFACVLGCLGWKKHSDPDIVPLRYRDPMLNPRVSLQHLAQFTTRMGLVIAPLIQALEMHKNILQMDPYSPEFAATATKISAAVSKSEASLVPVAASARLLKGDLVYSRYAPTDLRVLQDMARRMAVRGNGMGIFFTLIEPMREKFPITPVLSRIHTPLPGSPAMSRPPSPPQSPRESVNEFDFSGEETSPPSPRSMSRSRHRHSHFHPHQLSLLHHTLLNLPLHRKKAEHAVGVFESHRYLDLEAHMHHPEAEAHTREITALLAQSCIPLLESSREALTWTQDWLAHVRQGMLGRLMAGKKSRRALRDRLEQLPHIQQSLKSALLRFNTVDRHAVLGPWRPSFESNGDLDIHDMPPHRHLFNCYVYQYHLRNEAGNILTMIDNIVDLEKRRTTSQLWTPVHSFDFSRKNWIHWHISDLEQDEEDPDRIPGVSPALDDFDLGDAKRRDPDALPPRNHFEWFMSMLYRAVAQLGRGNALFAIKGAILTILLCLPTFLKSSATFAYENKFVWGIFMGQVTISRFRGDTVFGLSSRVLSTFFGGLLGMVMWYISAGAGSGSAYGLGAVCAVCFPFFFYGRVYWPGPPMRVIIFFVTSVLVIGYSYQDHIIALPGSPGFGWDVAWRRFLLVTAGVLAAGIFSLLPPSMTIRQYERKTMATVVSELGTLYCDIISFANAHHEVDPQMIVSALIAVRSKINRSMTLKSNAVYEAHFTLSLDLIYAQPHRTVLYEGPLASRTVSEDHGTSTGDVLAVISMISTALRTGNALPQITPCPLVDRFQTQYGLQVIHKDSEEDYGLPRTLTLETLQNEQYLNFCVGVSTAYGIMTRLDRLMVTVKEIVGEQYHIHGAGLPLTTRPPADI</sequence>
<keyword evidence="12" id="KW-1185">Reference proteome</keyword>
<dbReference type="CDD" id="cd22265">
    <property type="entry name" value="UDM1_RNF168"/>
    <property type="match status" value="1"/>
</dbReference>
<feature type="signal peptide" evidence="7">
    <location>
        <begin position="1"/>
        <end position="22"/>
    </location>
</feature>
<feature type="transmembrane region" description="Helical" evidence="6">
    <location>
        <begin position="1217"/>
        <end position="1236"/>
    </location>
</feature>
<feature type="compositionally biased region" description="Acidic residues" evidence="5">
    <location>
        <begin position="261"/>
        <end position="273"/>
    </location>
</feature>
<keyword evidence="7" id="KW-0732">Signal</keyword>
<organism evidence="11 12">
    <name type="scientific">Mycena citricolor</name>
    <dbReference type="NCBI Taxonomy" id="2018698"/>
    <lineage>
        <taxon>Eukaryota</taxon>
        <taxon>Fungi</taxon>
        <taxon>Dikarya</taxon>
        <taxon>Basidiomycota</taxon>
        <taxon>Agaricomycotina</taxon>
        <taxon>Agaricomycetes</taxon>
        <taxon>Agaricomycetidae</taxon>
        <taxon>Agaricales</taxon>
        <taxon>Marasmiineae</taxon>
        <taxon>Mycenaceae</taxon>
        <taxon>Mycena</taxon>
    </lineage>
</organism>
<evidence type="ECO:0000256" key="7">
    <source>
        <dbReference type="SAM" id="SignalP"/>
    </source>
</evidence>
<evidence type="ECO:0000256" key="5">
    <source>
        <dbReference type="SAM" id="MobiDB-lite"/>
    </source>
</evidence>
<feature type="region of interest" description="Disordered" evidence="5">
    <location>
        <begin position="127"/>
        <end position="150"/>
    </location>
</feature>
<feature type="chain" id="PRO_5042145655" description="DUF2421 domain-containing protein" evidence="7">
    <location>
        <begin position="23"/>
        <end position="1598"/>
    </location>
</feature>
<dbReference type="PANTHER" id="PTHR37994">
    <property type="entry name" value="ARAE_2_N DOMAIN-CONTAINING PROTEIN-RELATED"/>
    <property type="match status" value="1"/>
</dbReference>
<protein>
    <recommendedName>
        <fullName evidence="13">DUF2421 domain-containing protein</fullName>
    </recommendedName>
</protein>
<gene>
    <name evidence="11" type="ORF">MYCIT1_LOCUS26265</name>
</gene>
<feature type="region of interest" description="Disordered" evidence="5">
    <location>
        <begin position="520"/>
        <end position="581"/>
    </location>
</feature>
<evidence type="ECO:0000256" key="1">
    <source>
        <dbReference type="ARBA" id="ARBA00004141"/>
    </source>
</evidence>
<feature type="compositionally biased region" description="Low complexity" evidence="5">
    <location>
        <begin position="568"/>
        <end position="581"/>
    </location>
</feature>
<dbReference type="GO" id="GO:0016020">
    <property type="term" value="C:membrane"/>
    <property type="evidence" value="ECO:0007669"/>
    <property type="project" value="UniProtKB-SubCell"/>
</dbReference>
<dbReference type="Proteomes" id="UP001295794">
    <property type="component" value="Unassembled WGS sequence"/>
</dbReference>
<proteinExistence type="predicted"/>
<feature type="compositionally biased region" description="Polar residues" evidence="5">
    <location>
        <begin position="174"/>
        <end position="191"/>
    </location>
</feature>
<feature type="domain" description="Integral membrane bound transporter" evidence="10">
    <location>
        <begin position="1248"/>
        <end position="1374"/>
    </location>
</feature>
<feature type="transmembrane region" description="Helical" evidence="6">
    <location>
        <begin position="1327"/>
        <end position="1343"/>
    </location>
</feature>
<evidence type="ECO:0000259" key="10">
    <source>
        <dbReference type="Pfam" id="PF13515"/>
    </source>
</evidence>
<feature type="domain" description="Putative ER transporter 6TM N-terminal" evidence="9">
    <location>
        <begin position="781"/>
        <end position="1076"/>
    </location>
</feature>
<evidence type="ECO:0000256" key="4">
    <source>
        <dbReference type="ARBA" id="ARBA00023136"/>
    </source>
</evidence>
<comment type="caution">
    <text evidence="11">The sequence shown here is derived from an EMBL/GenBank/DDBJ whole genome shotgun (WGS) entry which is preliminary data.</text>
</comment>
<dbReference type="EMBL" id="CAVNYO010000419">
    <property type="protein sequence ID" value="CAK5277324.1"/>
    <property type="molecule type" value="Genomic_DNA"/>
</dbReference>
<feature type="domain" description="DUF2421" evidence="8">
    <location>
        <begin position="1479"/>
        <end position="1581"/>
    </location>
</feature>
<comment type="subcellular location">
    <subcellularLocation>
        <location evidence="1">Membrane</location>
        <topology evidence="1">Multi-pass membrane protein</topology>
    </subcellularLocation>
</comment>
<keyword evidence="3 6" id="KW-1133">Transmembrane helix</keyword>
<evidence type="ECO:0000256" key="2">
    <source>
        <dbReference type="ARBA" id="ARBA00022692"/>
    </source>
</evidence>
<reference evidence="11" key="1">
    <citation type="submission" date="2023-11" db="EMBL/GenBank/DDBJ databases">
        <authorList>
            <person name="De Vega J J."/>
            <person name="De Vega J J."/>
        </authorList>
    </citation>
    <scope>NUCLEOTIDE SEQUENCE</scope>
</reference>
<feature type="transmembrane region" description="Helical" evidence="6">
    <location>
        <begin position="1297"/>
        <end position="1315"/>
    </location>
</feature>
<evidence type="ECO:0000313" key="11">
    <source>
        <dbReference type="EMBL" id="CAK5277324.1"/>
    </source>
</evidence>
<dbReference type="Pfam" id="PF13515">
    <property type="entry name" value="FUSC_2"/>
    <property type="match status" value="1"/>
</dbReference>
<evidence type="ECO:0000256" key="3">
    <source>
        <dbReference type="ARBA" id="ARBA00022989"/>
    </source>
</evidence>
<keyword evidence="2 6" id="KW-0812">Transmembrane</keyword>
<dbReference type="InterPro" id="IPR018823">
    <property type="entry name" value="ArAE_2_N"/>
</dbReference>
<feature type="region of interest" description="Disordered" evidence="5">
    <location>
        <begin position="244"/>
        <end position="296"/>
    </location>
</feature>
<feature type="transmembrane region" description="Helical" evidence="6">
    <location>
        <begin position="1274"/>
        <end position="1291"/>
    </location>
</feature>
<dbReference type="InterPro" id="IPR018820">
    <property type="entry name" value="BRE4-related_DUF2421"/>
</dbReference>
<evidence type="ECO:0000259" key="8">
    <source>
        <dbReference type="Pfam" id="PF10334"/>
    </source>
</evidence>
<evidence type="ECO:0000313" key="12">
    <source>
        <dbReference type="Proteomes" id="UP001295794"/>
    </source>
</evidence>
<feature type="domain" description="Putative ER transporter 6TM N-terminal" evidence="9">
    <location>
        <begin position="603"/>
        <end position="748"/>
    </location>
</feature>
<dbReference type="InterPro" id="IPR049453">
    <property type="entry name" value="Memb_transporter_dom"/>
</dbReference>
<feature type="transmembrane region" description="Helical" evidence="6">
    <location>
        <begin position="1363"/>
        <end position="1382"/>
    </location>
</feature>